<dbReference type="AlphaFoldDB" id="A0A0F4YEB2"/>
<feature type="non-terminal residue" evidence="2">
    <location>
        <position position="1"/>
    </location>
</feature>
<keyword evidence="3" id="KW-1185">Reference proteome</keyword>
<keyword evidence="1" id="KW-0812">Transmembrane</keyword>
<evidence type="ECO:0000313" key="2">
    <source>
        <dbReference type="EMBL" id="KKA16480.1"/>
    </source>
</evidence>
<feature type="transmembrane region" description="Helical" evidence="1">
    <location>
        <begin position="30"/>
        <end position="49"/>
    </location>
</feature>
<dbReference type="EMBL" id="LASV01000763">
    <property type="protein sequence ID" value="KKA16480.1"/>
    <property type="molecule type" value="Genomic_DNA"/>
</dbReference>
<dbReference type="RefSeq" id="XP_013323092.1">
    <property type="nucleotide sequence ID" value="XM_013467638.1"/>
</dbReference>
<dbReference type="GeneID" id="25321840"/>
<keyword evidence="1" id="KW-1133">Transmembrane helix</keyword>
<feature type="transmembrane region" description="Helical" evidence="1">
    <location>
        <begin position="56"/>
        <end position="75"/>
    </location>
</feature>
<proteinExistence type="predicted"/>
<name>A0A0F4YEB2_RASE3</name>
<reference evidence="2 3" key="1">
    <citation type="submission" date="2015-04" db="EMBL/GenBank/DDBJ databases">
        <authorList>
            <person name="Heijne W.H."/>
            <person name="Fedorova N.D."/>
            <person name="Nierman W.C."/>
            <person name="Vollebregt A.W."/>
            <person name="Zhao Z."/>
            <person name="Wu L."/>
            <person name="Kumar M."/>
            <person name="Stam H."/>
            <person name="van den Berg M.A."/>
            <person name="Pel H.J."/>
        </authorList>
    </citation>
    <scope>NUCLEOTIDE SEQUENCE [LARGE SCALE GENOMIC DNA]</scope>
    <source>
        <strain evidence="2 3">CBS 393.64</strain>
    </source>
</reference>
<gene>
    <name evidence="2" type="ORF">T310_9926</name>
</gene>
<protein>
    <submittedName>
        <fullName evidence="2">Uncharacterized protein</fullName>
    </submittedName>
</protein>
<accession>A0A0F4YEB2</accession>
<organism evidence="2 3">
    <name type="scientific">Rasamsonia emersonii (strain ATCC 16479 / CBS 393.64 / IMI 116815)</name>
    <dbReference type="NCBI Taxonomy" id="1408163"/>
    <lineage>
        <taxon>Eukaryota</taxon>
        <taxon>Fungi</taxon>
        <taxon>Dikarya</taxon>
        <taxon>Ascomycota</taxon>
        <taxon>Pezizomycotina</taxon>
        <taxon>Eurotiomycetes</taxon>
        <taxon>Eurotiomycetidae</taxon>
        <taxon>Eurotiales</taxon>
        <taxon>Trichocomaceae</taxon>
        <taxon>Rasamsonia</taxon>
    </lineage>
</organism>
<evidence type="ECO:0000256" key="1">
    <source>
        <dbReference type="SAM" id="Phobius"/>
    </source>
</evidence>
<keyword evidence="1" id="KW-0472">Membrane</keyword>
<dbReference type="Proteomes" id="UP000053958">
    <property type="component" value="Unassembled WGS sequence"/>
</dbReference>
<comment type="caution">
    <text evidence="2">The sequence shown here is derived from an EMBL/GenBank/DDBJ whole genome shotgun (WGS) entry which is preliminary data.</text>
</comment>
<sequence>IQAPPACCFSFFNSLASGPFVSVLNDRRPFALYSLILGGFLFLSFISRFSSPLGGCFSWFFCSMGFLTITFQVSWPLHKTAALLTGANTGRRKWKR</sequence>
<evidence type="ECO:0000313" key="3">
    <source>
        <dbReference type="Proteomes" id="UP000053958"/>
    </source>
</evidence>